<proteinExistence type="predicted"/>
<sequence>MSNDNTTLNAETMATQTAEPDLLDRMRRLSVGSSTSSYSLISEAPSVLSLDTNGSVNGGVSINVPTIEVLETCLEALTTADDKLDSSIYHEANTSLAVQTHTSDQEPDVLTKDTQSQSPSPYTSNQDPDELSTEPQPPSPSPFWLQFPGFDPAPTSPFKQEFARLSKHQKWTQTERREQQVKALAAEIAHHYGTHLNKLDRWQQLCEDVGVDVAPKSVTQCRKIMSPVMVNLYNVLDHRRNPEVKVLRFRSYGQFVRYTRAGHTFPRECAKGDGLLNVFLRKI</sequence>
<dbReference type="VEuPathDB" id="FungiDB:JI435_080630"/>
<name>A0A7U2EXK7_PHANO</name>
<dbReference type="AlphaFoldDB" id="A0A7U2EXK7"/>
<dbReference type="KEGG" id="pno:SNOG_08063"/>
<protein>
    <submittedName>
        <fullName evidence="2">Uncharacterized protein</fullName>
    </submittedName>
</protein>
<dbReference type="OMA" id="SEVAFYW"/>
<evidence type="ECO:0000256" key="1">
    <source>
        <dbReference type="SAM" id="MobiDB-lite"/>
    </source>
</evidence>
<dbReference type="EMBL" id="CP069024">
    <property type="protein sequence ID" value="QRC92885.1"/>
    <property type="molecule type" value="Genomic_DNA"/>
</dbReference>
<dbReference type="PANTHER" id="PTHR38846">
    <property type="entry name" value="C3H1-TYPE DOMAIN-CONTAINING PROTEIN"/>
    <property type="match status" value="1"/>
</dbReference>
<dbReference type="Proteomes" id="UP000663193">
    <property type="component" value="Chromosome 2"/>
</dbReference>
<dbReference type="OrthoDB" id="6105938at2759"/>
<dbReference type="RefSeq" id="XP_001798390.1">
    <property type="nucleotide sequence ID" value="XM_001798338.1"/>
</dbReference>
<reference evidence="3" key="1">
    <citation type="journal article" date="2021" name="BMC Genomics">
        <title>Chromosome-level genome assembly and manually-curated proteome of model necrotroph Parastagonospora nodorum Sn15 reveals a genome-wide trove of candidate effector homologs, and redundancy of virulence-related functions within an accessory chromosome.</title>
        <authorList>
            <person name="Bertazzoni S."/>
            <person name="Jones D.A.B."/>
            <person name="Phan H.T."/>
            <person name="Tan K.-C."/>
            <person name="Hane J.K."/>
        </authorList>
    </citation>
    <scope>NUCLEOTIDE SEQUENCE [LARGE SCALE GENOMIC DNA]</scope>
    <source>
        <strain evidence="3">SN15 / ATCC MYA-4574 / FGSC 10173)</strain>
    </source>
</reference>
<gene>
    <name evidence="2" type="ORF">JI435_080630</name>
</gene>
<dbReference type="PANTHER" id="PTHR38846:SF1">
    <property type="entry name" value="C3H1-TYPE DOMAIN-CONTAINING PROTEIN"/>
    <property type="match status" value="1"/>
</dbReference>
<accession>A0A7U2EXK7</accession>
<evidence type="ECO:0000313" key="3">
    <source>
        <dbReference type="Proteomes" id="UP000663193"/>
    </source>
</evidence>
<keyword evidence="3" id="KW-1185">Reference proteome</keyword>
<feature type="region of interest" description="Disordered" evidence="1">
    <location>
        <begin position="98"/>
        <end position="148"/>
    </location>
</feature>
<feature type="compositionally biased region" description="Polar residues" evidence="1">
    <location>
        <begin position="112"/>
        <end position="126"/>
    </location>
</feature>
<organism evidence="2 3">
    <name type="scientific">Phaeosphaeria nodorum (strain SN15 / ATCC MYA-4574 / FGSC 10173)</name>
    <name type="common">Glume blotch fungus</name>
    <name type="synonym">Parastagonospora nodorum</name>
    <dbReference type="NCBI Taxonomy" id="321614"/>
    <lineage>
        <taxon>Eukaryota</taxon>
        <taxon>Fungi</taxon>
        <taxon>Dikarya</taxon>
        <taxon>Ascomycota</taxon>
        <taxon>Pezizomycotina</taxon>
        <taxon>Dothideomycetes</taxon>
        <taxon>Pleosporomycetidae</taxon>
        <taxon>Pleosporales</taxon>
        <taxon>Pleosporineae</taxon>
        <taxon>Phaeosphaeriaceae</taxon>
        <taxon>Parastagonospora</taxon>
    </lineage>
</organism>
<evidence type="ECO:0000313" key="2">
    <source>
        <dbReference type="EMBL" id="QRC92885.1"/>
    </source>
</evidence>